<organism evidence="9 10">
    <name type="scientific">Microctonus aethiopoides</name>
    <dbReference type="NCBI Taxonomy" id="144406"/>
    <lineage>
        <taxon>Eukaryota</taxon>
        <taxon>Metazoa</taxon>
        <taxon>Ecdysozoa</taxon>
        <taxon>Arthropoda</taxon>
        <taxon>Hexapoda</taxon>
        <taxon>Insecta</taxon>
        <taxon>Pterygota</taxon>
        <taxon>Neoptera</taxon>
        <taxon>Endopterygota</taxon>
        <taxon>Hymenoptera</taxon>
        <taxon>Apocrita</taxon>
        <taxon>Ichneumonoidea</taxon>
        <taxon>Braconidae</taxon>
        <taxon>Euphorinae</taxon>
        <taxon>Microctonus</taxon>
    </lineage>
</organism>
<dbReference type="Proteomes" id="UP001168990">
    <property type="component" value="Unassembled WGS sequence"/>
</dbReference>
<name>A0AA39FKF2_9HYME</name>
<comment type="caution">
    <text evidence="9">The sequence shown here is derived from an EMBL/GenBank/DDBJ whole genome shotgun (WGS) entry which is preliminary data.</text>
</comment>
<evidence type="ECO:0000256" key="2">
    <source>
        <dbReference type="ARBA" id="ARBA00022692"/>
    </source>
</evidence>
<gene>
    <name evidence="9" type="ORF">PV328_008829</name>
</gene>
<protein>
    <recommendedName>
        <fullName evidence="8">MARVEL domain-containing protein</fullName>
    </recommendedName>
</protein>
<dbReference type="InterPro" id="IPR008253">
    <property type="entry name" value="Marvel"/>
</dbReference>
<evidence type="ECO:0000313" key="9">
    <source>
        <dbReference type="EMBL" id="KAK0171065.1"/>
    </source>
</evidence>
<proteinExistence type="predicted"/>
<evidence type="ECO:0000259" key="8">
    <source>
        <dbReference type="PROSITE" id="PS51225"/>
    </source>
</evidence>
<evidence type="ECO:0000256" key="7">
    <source>
        <dbReference type="SAM" id="Phobius"/>
    </source>
</evidence>
<dbReference type="Pfam" id="PF01284">
    <property type="entry name" value="MARVEL"/>
    <property type="match status" value="1"/>
</dbReference>
<feature type="region of interest" description="Disordered" evidence="6">
    <location>
        <begin position="1"/>
        <end position="30"/>
    </location>
</feature>
<feature type="transmembrane region" description="Helical" evidence="7">
    <location>
        <begin position="152"/>
        <end position="173"/>
    </location>
</feature>
<keyword evidence="4 5" id="KW-0472">Membrane</keyword>
<feature type="transmembrane region" description="Helical" evidence="7">
    <location>
        <begin position="55"/>
        <end position="73"/>
    </location>
</feature>
<feature type="compositionally biased region" description="Low complexity" evidence="6">
    <location>
        <begin position="1"/>
        <end position="16"/>
    </location>
</feature>
<sequence length="181" mass="19961">MMSETVVTVENSTTTSGSDSRQGPTIKTDPGQPGLIGGIVLNVPYFKTIPGILKLVQLVIGIICMACATPALIGASRWFMFVAVFSFISTLMWTFVYLLSIREALKIPINWILTEFINTGIKCVLYFIAFIVQLSVWSAFAYDSGYRSPQIAAAIFGIFNTVAYCAGVFFLWVEWKNSQSP</sequence>
<feature type="transmembrane region" description="Helical" evidence="7">
    <location>
        <begin position="120"/>
        <end position="140"/>
    </location>
</feature>
<evidence type="ECO:0000256" key="4">
    <source>
        <dbReference type="ARBA" id="ARBA00023136"/>
    </source>
</evidence>
<keyword evidence="10" id="KW-1185">Reference proteome</keyword>
<keyword evidence="2 5" id="KW-0812">Transmembrane</keyword>
<dbReference type="AlphaFoldDB" id="A0AA39FKF2"/>
<feature type="domain" description="MARVEL" evidence="8">
    <location>
        <begin position="45"/>
        <end position="176"/>
    </location>
</feature>
<evidence type="ECO:0000256" key="1">
    <source>
        <dbReference type="ARBA" id="ARBA00004141"/>
    </source>
</evidence>
<dbReference type="PANTHER" id="PTHR22776">
    <property type="entry name" value="MARVEL-CONTAINING POTENTIAL LIPID RAFT-ASSOCIATED PROTEIN"/>
    <property type="match status" value="1"/>
</dbReference>
<dbReference type="EMBL" id="JAQQBS010000003">
    <property type="protein sequence ID" value="KAK0171065.1"/>
    <property type="molecule type" value="Genomic_DNA"/>
</dbReference>
<evidence type="ECO:0000313" key="10">
    <source>
        <dbReference type="Proteomes" id="UP001168990"/>
    </source>
</evidence>
<accession>A0AA39FKF2</accession>
<reference evidence="9" key="1">
    <citation type="journal article" date="2023" name="bioRxiv">
        <title>Scaffold-level genome assemblies of two parasitoid biocontrol wasps reveal the parthenogenesis mechanism and an associated novel virus.</title>
        <authorList>
            <person name="Inwood S."/>
            <person name="Skelly J."/>
            <person name="Guhlin J."/>
            <person name="Harrop T."/>
            <person name="Goldson S."/>
            <person name="Dearden P."/>
        </authorList>
    </citation>
    <scope>NUCLEOTIDE SEQUENCE</scope>
    <source>
        <strain evidence="9">Irish</strain>
        <tissue evidence="9">Whole body</tissue>
    </source>
</reference>
<reference evidence="9" key="2">
    <citation type="submission" date="2023-03" db="EMBL/GenBank/DDBJ databases">
        <authorList>
            <person name="Inwood S.N."/>
            <person name="Skelly J.G."/>
            <person name="Guhlin J."/>
            <person name="Harrop T.W.R."/>
            <person name="Goldson S.G."/>
            <person name="Dearden P.K."/>
        </authorList>
    </citation>
    <scope>NUCLEOTIDE SEQUENCE</scope>
    <source>
        <strain evidence="9">Irish</strain>
        <tissue evidence="9">Whole body</tissue>
    </source>
</reference>
<dbReference type="PANTHER" id="PTHR22776:SF97">
    <property type="entry name" value="RE01453P"/>
    <property type="match status" value="1"/>
</dbReference>
<evidence type="ECO:0000256" key="3">
    <source>
        <dbReference type="ARBA" id="ARBA00022989"/>
    </source>
</evidence>
<comment type="subcellular location">
    <subcellularLocation>
        <location evidence="1">Membrane</location>
        <topology evidence="1">Multi-pass membrane protein</topology>
    </subcellularLocation>
</comment>
<dbReference type="PROSITE" id="PS51225">
    <property type="entry name" value="MARVEL"/>
    <property type="match status" value="1"/>
</dbReference>
<keyword evidence="3 7" id="KW-1133">Transmembrane helix</keyword>
<evidence type="ECO:0000256" key="6">
    <source>
        <dbReference type="SAM" id="MobiDB-lite"/>
    </source>
</evidence>
<feature type="transmembrane region" description="Helical" evidence="7">
    <location>
        <begin position="79"/>
        <end position="99"/>
    </location>
</feature>
<dbReference type="InterPro" id="IPR050578">
    <property type="entry name" value="MARVEL-CKLF_proteins"/>
</dbReference>
<dbReference type="GO" id="GO:0016020">
    <property type="term" value="C:membrane"/>
    <property type="evidence" value="ECO:0007669"/>
    <property type="project" value="UniProtKB-SubCell"/>
</dbReference>
<evidence type="ECO:0000256" key="5">
    <source>
        <dbReference type="PROSITE-ProRule" id="PRU00581"/>
    </source>
</evidence>